<evidence type="ECO:0000256" key="1">
    <source>
        <dbReference type="SAM" id="Phobius"/>
    </source>
</evidence>
<organism evidence="2 3">
    <name type="scientific">Luteolibacter yonseiensis</name>
    <dbReference type="NCBI Taxonomy" id="1144680"/>
    <lineage>
        <taxon>Bacteria</taxon>
        <taxon>Pseudomonadati</taxon>
        <taxon>Verrucomicrobiota</taxon>
        <taxon>Verrucomicrobiia</taxon>
        <taxon>Verrucomicrobiales</taxon>
        <taxon>Verrucomicrobiaceae</taxon>
        <taxon>Luteolibacter</taxon>
    </lineage>
</organism>
<keyword evidence="1" id="KW-0812">Transmembrane</keyword>
<name>A0A934R485_9BACT</name>
<feature type="transmembrane region" description="Helical" evidence="1">
    <location>
        <begin position="179"/>
        <end position="198"/>
    </location>
</feature>
<feature type="transmembrane region" description="Helical" evidence="1">
    <location>
        <begin position="81"/>
        <end position="102"/>
    </location>
</feature>
<keyword evidence="1" id="KW-1133">Transmembrane helix</keyword>
<feature type="transmembrane region" description="Helical" evidence="1">
    <location>
        <begin position="7"/>
        <end position="25"/>
    </location>
</feature>
<gene>
    <name evidence="2" type="ORF">JIN84_13395</name>
</gene>
<reference evidence="2" key="1">
    <citation type="submission" date="2021-01" db="EMBL/GenBank/DDBJ databases">
        <title>Modified the classification status of verrucomicrobia.</title>
        <authorList>
            <person name="Feng X."/>
        </authorList>
    </citation>
    <scope>NUCLEOTIDE SEQUENCE</scope>
    <source>
        <strain evidence="2">JCM 18052</strain>
    </source>
</reference>
<comment type="caution">
    <text evidence="2">The sequence shown here is derived from an EMBL/GenBank/DDBJ whole genome shotgun (WGS) entry which is preliminary data.</text>
</comment>
<sequence>MLPRPRTIFLLFGMLIVALGLYGLFHTTLTKLDAESAYISGHAGHTAVSDPPLDKSFGIVFWIQSWASLLHPGLLRSIGRYTHAALSNPLPIFISGTIIGLGMRLKGRREAVPAWIRRIGTGAAIFFCAAAVIFAGEAFIYLARLSLNQWWLFLVAGGCFCLLVILFNSEELTEKWMMVVSRSAVFAGLAVLFLLGFYCYAVNRYSSRTAELVREQKHQDRMDYRELVAGHTRSPDFKALLSQAEDLINSDREISLAMARYVFKESSALPPSDSDDADSPEWKTKSFTAVFPPPRYLRNQDRWNDILAKFVDGNTTLQSFDSYLQKCLFGNEDLRGLVPYKTYLDILREERYPRKADLPRTALDAGFDGDIEAMKQQFRLRDFDELNELPPHCEILYTGDEEATAEKAWKTAELLRTTRRFIIPDPKFIPFGIDGKDPGMSLCIFARGDADYRSNILKILEVTELYIPPKDTSKKALDEDLKQFCDMTFTNFDLYSDGRMNQPERQEALERLRTRVRDLSTSDPVSSNRVERLNNEISKLEKQEKVDVDQAPKLNSISQRMRLKRELTTLSEYLEFGKPENHFEIWIVPN</sequence>
<evidence type="ECO:0000313" key="2">
    <source>
        <dbReference type="EMBL" id="MBK1816614.1"/>
    </source>
</evidence>
<dbReference type="EMBL" id="JAENIK010000011">
    <property type="protein sequence ID" value="MBK1816614.1"/>
    <property type="molecule type" value="Genomic_DNA"/>
</dbReference>
<dbReference type="Proteomes" id="UP000600139">
    <property type="component" value="Unassembled WGS sequence"/>
</dbReference>
<evidence type="ECO:0000313" key="3">
    <source>
        <dbReference type="Proteomes" id="UP000600139"/>
    </source>
</evidence>
<proteinExistence type="predicted"/>
<feature type="transmembrane region" description="Helical" evidence="1">
    <location>
        <begin position="149"/>
        <end position="167"/>
    </location>
</feature>
<feature type="transmembrane region" description="Helical" evidence="1">
    <location>
        <begin position="123"/>
        <end position="143"/>
    </location>
</feature>
<dbReference type="AlphaFoldDB" id="A0A934R485"/>
<protein>
    <submittedName>
        <fullName evidence="2">Uncharacterized protein</fullName>
    </submittedName>
</protein>
<keyword evidence="1" id="KW-0472">Membrane</keyword>
<accession>A0A934R485</accession>
<keyword evidence="3" id="KW-1185">Reference proteome</keyword>